<evidence type="ECO:0000313" key="3">
    <source>
        <dbReference type="Proteomes" id="UP000004508"/>
    </source>
</evidence>
<evidence type="ECO:0000313" key="2">
    <source>
        <dbReference type="EMBL" id="EFH87446.1"/>
    </source>
</evidence>
<reference evidence="2" key="1">
    <citation type="journal article" date="2011" name="Stand. Genomic Sci.">
        <title>Non-contiguous finished genome sequence and contextual data of the filamentous soil bacterium Ktedonobacter racemifer type strain (SOSP1-21).</title>
        <authorList>
            <person name="Chang Y.J."/>
            <person name="Land M."/>
            <person name="Hauser L."/>
            <person name="Chertkov O."/>
            <person name="Del Rio T.G."/>
            <person name="Nolan M."/>
            <person name="Copeland A."/>
            <person name="Tice H."/>
            <person name="Cheng J.F."/>
            <person name="Lucas S."/>
            <person name="Han C."/>
            <person name="Goodwin L."/>
            <person name="Pitluck S."/>
            <person name="Ivanova N."/>
            <person name="Ovchinikova G."/>
            <person name="Pati A."/>
            <person name="Chen A."/>
            <person name="Palaniappan K."/>
            <person name="Mavromatis K."/>
            <person name="Liolios K."/>
            <person name="Brettin T."/>
            <person name="Fiebig A."/>
            <person name="Rohde M."/>
            <person name="Abt B."/>
            <person name="Goker M."/>
            <person name="Detter J.C."/>
            <person name="Woyke T."/>
            <person name="Bristow J."/>
            <person name="Eisen J.A."/>
            <person name="Markowitz V."/>
            <person name="Hugenholtz P."/>
            <person name="Kyrpides N.C."/>
            <person name="Klenk H.P."/>
            <person name="Lapidus A."/>
        </authorList>
    </citation>
    <scope>NUCLEOTIDE SEQUENCE [LARGE SCALE GENOMIC DNA]</scope>
    <source>
        <strain evidence="2">SOSP1-21</strain>
    </source>
</reference>
<sequence length="95" mass="10666">MQKPKVTDTKNTLQNQAPDDNTALSGEVKVVFPEWPSSRPGPRTTPPPTGMKPINAIRREQVTEVEYNQETGVSEIRGAEEKTSPFIHKKPKQRL</sequence>
<feature type="region of interest" description="Disordered" evidence="1">
    <location>
        <begin position="70"/>
        <end position="95"/>
    </location>
</feature>
<dbReference type="RefSeq" id="WP_007912601.1">
    <property type="nucleotide sequence ID" value="NZ_ADVG01000002.1"/>
</dbReference>
<protein>
    <submittedName>
        <fullName evidence="2">Uncharacterized protein</fullName>
    </submittedName>
</protein>
<dbReference type="EMBL" id="ADVG01000002">
    <property type="protein sequence ID" value="EFH87446.1"/>
    <property type="molecule type" value="Genomic_DNA"/>
</dbReference>
<dbReference type="InParanoid" id="D6TP90"/>
<dbReference type="AlphaFoldDB" id="D6TP90"/>
<organism evidence="2 3">
    <name type="scientific">Ktedonobacter racemifer DSM 44963</name>
    <dbReference type="NCBI Taxonomy" id="485913"/>
    <lineage>
        <taxon>Bacteria</taxon>
        <taxon>Bacillati</taxon>
        <taxon>Chloroflexota</taxon>
        <taxon>Ktedonobacteria</taxon>
        <taxon>Ktedonobacterales</taxon>
        <taxon>Ktedonobacteraceae</taxon>
        <taxon>Ktedonobacter</taxon>
    </lineage>
</organism>
<accession>D6TP90</accession>
<keyword evidence="3" id="KW-1185">Reference proteome</keyword>
<dbReference type="OrthoDB" id="10002873at2"/>
<feature type="compositionally biased region" description="Polar residues" evidence="1">
    <location>
        <begin position="9"/>
        <end position="24"/>
    </location>
</feature>
<dbReference type="Proteomes" id="UP000004508">
    <property type="component" value="Unassembled WGS sequence"/>
</dbReference>
<gene>
    <name evidence="2" type="ORF">Krac_8778</name>
</gene>
<comment type="caution">
    <text evidence="2">The sequence shown here is derived from an EMBL/GenBank/DDBJ whole genome shotgun (WGS) entry which is preliminary data.</text>
</comment>
<proteinExistence type="predicted"/>
<evidence type="ECO:0000256" key="1">
    <source>
        <dbReference type="SAM" id="MobiDB-lite"/>
    </source>
</evidence>
<feature type="region of interest" description="Disordered" evidence="1">
    <location>
        <begin position="1"/>
        <end position="54"/>
    </location>
</feature>
<name>D6TP90_KTERA</name>